<dbReference type="SUPFAM" id="SSF55154">
    <property type="entry name" value="CYTH-like phosphatases"/>
    <property type="match status" value="1"/>
</dbReference>
<evidence type="ECO:0000313" key="3">
    <source>
        <dbReference type="Proteomes" id="UP000658382"/>
    </source>
</evidence>
<dbReference type="SMART" id="SM01118">
    <property type="entry name" value="CYTH"/>
    <property type="match status" value="1"/>
</dbReference>
<reference evidence="2" key="1">
    <citation type="journal article" date="2014" name="Int. J. Syst. Evol. Microbiol.">
        <title>Complete genome sequence of Corynebacterium casei LMG S-19264T (=DSM 44701T), isolated from a smear-ripened cheese.</title>
        <authorList>
            <consortium name="US DOE Joint Genome Institute (JGI-PGF)"/>
            <person name="Walter F."/>
            <person name="Albersmeier A."/>
            <person name="Kalinowski J."/>
            <person name="Ruckert C."/>
        </authorList>
    </citation>
    <scope>NUCLEOTIDE SEQUENCE</scope>
    <source>
        <strain evidence="2">JCM 12580</strain>
    </source>
</reference>
<protein>
    <submittedName>
        <fullName evidence="2">CYTH domain-containing protein</fullName>
    </submittedName>
</protein>
<name>A0A917UY66_9BACI</name>
<dbReference type="PROSITE" id="PS51707">
    <property type="entry name" value="CYTH"/>
    <property type="match status" value="1"/>
</dbReference>
<keyword evidence="3" id="KW-1185">Reference proteome</keyword>
<sequence length="198" mass="23349">MTQEIEIEYKNLLTEAEFTRLREELPFPEKAQQQVNHYFETTDFTLKERGCALRIRDRNGAFTATLKEPHPQGLLETHDSLTPQEAEQWMKSNITLKMNIAERLAVHHLHAEELMYYGSLATSRRELDYQNVLLVLDYSTYHGYNDYELEIEAQSESDGLDVMHDIMNEFCIEKRHTPNKIERFFQSTPVNKGYRKSD</sequence>
<organism evidence="2 3">
    <name type="scientific">Lentibacillus kapialis</name>
    <dbReference type="NCBI Taxonomy" id="340214"/>
    <lineage>
        <taxon>Bacteria</taxon>
        <taxon>Bacillati</taxon>
        <taxon>Bacillota</taxon>
        <taxon>Bacilli</taxon>
        <taxon>Bacillales</taxon>
        <taxon>Bacillaceae</taxon>
        <taxon>Lentibacillus</taxon>
    </lineage>
</organism>
<accession>A0A917UY66</accession>
<dbReference type="Gene3D" id="2.40.320.10">
    <property type="entry name" value="Hypothetical Protein Pfu-838710-001"/>
    <property type="match status" value="1"/>
</dbReference>
<proteinExistence type="predicted"/>
<dbReference type="AlphaFoldDB" id="A0A917UY66"/>
<reference evidence="2" key="2">
    <citation type="submission" date="2020-09" db="EMBL/GenBank/DDBJ databases">
        <authorList>
            <person name="Sun Q."/>
            <person name="Ohkuma M."/>
        </authorList>
    </citation>
    <scope>NUCLEOTIDE SEQUENCE</scope>
    <source>
        <strain evidence="2">JCM 12580</strain>
    </source>
</reference>
<dbReference type="InterPro" id="IPR033469">
    <property type="entry name" value="CYTH-like_dom_sf"/>
</dbReference>
<dbReference type="InterPro" id="IPR009195">
    <property type="entry name" value="Uncharacterised_YjbK"/>
</dbReference>
<feature type="domain" description="CYTH" evidence="1">
    <location>
        <begin position="4"/>
        <end position="191"/>
    </location>
</feature>
<dbReference type="InterPro" id="IPR023577">
    <property type="entry name" value="CYTH_domain"/>
</dbReference>
<comment type="caution">
    <text evidence="2">The sequence shown here is derived from an EMBL/GenBank/DDBJ whole genome shotgun (WGS) entry which is preliminary data.</text>
</comment>
<dbReference type="Pfam" id="PF01928">
    <property type="entry name" value="CYTH"/>
    <property type="match status" value="1"/>
</dbReference>
<gene>
    <name evidence="2" type="ORF">GCM10007063_17110</name>
</gene>
<dbReference type="CDD" id="cd07762">
    <property type="entry name" value="CYTH-like_Pase_1"/>
    <property type="match status" value="1"/>
</dbReference>
<dbReference type="Proteomes" id="UP000658382">
    <property type="component" value="Unassembled WGS sequence"/>
</dbReference>
<evidence type="ECO:0000259" key="1">
    <source>
        <dbReference type="PROSITE" id="PS51707"/>
    </source>
</evidence>
<evidence type="ECO:0000313" key="2">
    <source>
        <dbReference type="EMBL" id="GGJ95175.1"/>
    </source>
</evidence>
<dbReference type="PIRSF" id="PIRSF012526">
    <property type="entry name" value="CYTH_UCP012526"/>
    <property type="match status" value="1"/>
</dbReference>
<dbReference type="EMBL" id="BMNQ01000020">
    <property type="protein sequence ID" value="GGJ95175.1"/>
    <property type="molecule type" value="Genomic_DNA"/>
</dbReference>